<evidence type="ECO:0000256" key="1">
    <source>
        <dbReference type="SAM" id="MobiDB-lite"/>
    </source>
</evidence>
<dbReference type="Proteomes" id="UP000267821">
    <property type="component" value="Unassembled WGS sequence"/>
</dbReference>
<reference evidence="2 3" key="1">
    <citation type="journal article" date="2018" name="Nat. Ecol. Evol.">
        <title>Pezizomycetes genomes reveal the molecular basis of ectomycorrhizal truffle lifestyle.</title>
        <authorList>
            <person name="Murat C."/>
            <person name="Payen T."/>
            <person name="Noel B."/>
            <person name="Kuo A."/>
            <person name="Morin E."/>
            <person name="Chen J."/>
            <person name="Kohler A."/>
            <person name="Krizsan K."/>
            <person name="Balestrini R."/>
            <person name="Da Silva C."/>
            <person name="Montanini B."/>
            <person name="Hainaut M."/>
            <person name="Levati E."/>
            <person name="Barry K.W."/>
            <person name="Belfiori B."/>
            <person name="Cichocki N."/>
            <person name="Clum A."/>
            <person name="Dockter R.B."/>
            <person name="Fauchery L."/>
            <person name="Guy J."/>
            <person name="Iotti M."/>
            <person name="Le Tacon F."/>
            <person name="Lindquist E.A."/>
            <person name="Lipzen A."/>
            <person name="Malagnac F."/>
            <person name="Mello A."/>
            <person name="Molinier V."/>
            <person name="Miyauchi S."/>
            <person name="Poulain J."/>
            <person name="Riccioni C."/>
            <person name="Rubini A."/>
            <person name="Sitrit Y."/>
            <person name="Splivallo R."/>
            <person name="Traeger S."/>
            <person name="Wang M."/>
            <person name="Zifcakova L."/>
            <person name="Wipf D."/>
            <person name="Zambonelli A."/>
            <person name="Paolocci F."/>
            <person name="Nowrousian M."/>
            <person name="Ottonello S."/>
            <person name="Baldrian P."/>
            <person name="Spatafora J.W."/>
            <person name="Henrissat B."/>
            <person name="Nagy L.G."/>
            <person name="Aury J.M."/>
            <person name="Wincker P."/>
            <person name="Grigoriev I.V."/>
            <person name="Bonfante P."/>
            <person name="Martin F.M."/>
        </authorList>
    </citation>
    <scope>NUCLEOTIDE SEQUENCE [LARGE SCALE GENOMIC DNA]</scope>
    <source>
        <strain evidence="2 3">ATCC MYA-4762</strain>
    </source>
</reference>
<sequence length="107" mass="11668">MGIPTYSTEKPSNSPTLPSPVALCTETDIHTHSSERRSSFPLTSPSTAPVETNTNYPVAGDVGPASGQEPHVLTTRPAREEALTQEEAHRLYEERMEEEYAKREGGA</sequence>
<gene>
    <name evidence="2" type="ORF">L211DRAFT_843579</name>
</gene>
<evidence type="ECO:0000313" key="3">
    <source>
        <dbReference type="Proteomes" id="UP000267821"/>
    </source>
</evidence>
<keyword evidence="3" id="KW-1185">Reference proteome</keyword>
<feature type="compositionally biased region" description="Polar residues" evidence="1">
    <location>
        <begin position="40"/>
        <end position="56"/>
    </location>
</feature>
<proteinExistence type="predicted"/>
<dbReference type="AlphaFoldDB" id="A0A3N4L6G6"/>
<dbReference type="EMBL" id="ML121626">
    <property type="protein sequence ID" value="RPB18490.1"/>
    <property type="molecule type" value="Genomic_DNA"/>
</dbReference>
<name>A0A3N4L6G6_9PEZI</name>
<dbReference type="OrthoDB" id="10482742at2759"/>
<dbReference type="InParanoid" id="A0A3N4L6G6"/>
<accession>A0A3N4L6G6</accession>
<evidence type="ECO:0000313" key="2">
    <source>
        <dbReference type="EMBL" id="RPB18490.1"/>
    </source>
</evidence>
<organism evidence="2 3">
    <name type="scientific">Terfezia boudieri ATCC MYA-4762</name>
    <dbReference type="NCBI Taxonomy" id="1051890"/>
    <lineage>
        <taxon>Eukaryota</taxon>
        <taxon>Fungi</taxon>
        <taxon>Dikarya</taxon>
        <taxon>Ascomycota</taxon>
        <taxon>Pezizomycotina</taxon>
        <taxon>Pezizomycetes</taxon>
        <taxon>Pezizales</taxon>
        <taxon>Pezizaceae</taxon>
        <taxon>Terfezia</taxon>
    </lineage>
</organism>
<feature type="region of interest" description="Disordered" evidence="1">
    <location>
        <begin position="1"/>
        <end position="78"/>
    </location>
</feature>
<feature type="compositionally biased region" description="Polar residues" evidence="1">
    <location>
        <begin position="1"/>
        <end position="16"/>
    </location>
</feature>
<protein>
    <submittedName>
        <fullName evidence="2">Uncharacterized protein</fullName>
    </submittedName>
</protein>
<feature type="compositionally biased region" description="Basic and acidic residues" evidence="1">
    <location>
        <begin position="27"/>
        <end position="38"/>
    </location>
</feature>